<feature type="compositionally biased region" description="Polar residues" evidence="1">
    <location>
        <begin position="601"/>
        <end position="610"/>
    </location>
</feature>
<feature type="compositionally biased region" description="Polar residues" evidence="1">
    <location>
        <begin position="362"/>
        <end position="378"/>
    </location>
</feature>
<feature type="compositionally biased region" description="Low complexity" evidence="1">
    <location>
        <begin position="453"/>
        <end position="476"/>
    </location>
</feature>
<feature type="compositionally biased region" description="Polar residues" evidence="1">
    <location>
        <begin position="1027"/>
        <end position="1042"/>
    </location>
</feature>
<feature type="compositionally biased region" description="Polar residues" evidence="1">
    <location>
        <begin position="959"/>
        <end position="970"/>
    </location>
</feature>
<gene>
    <name evidence="2" type="ORF">H696_02375</name>
</gene>
<reference evidence="2" key="1">
    <citation type="submission" date="2013-04" db="EMBL/GenBank/DDBJ databases">
        <title>The Genome Sequence of Fonticula alba ATCC 38817.</title>
        <authorList>
            <consortium name="The Broad Institute Genomics Platform"/>
            <person name="Russ C."/>
            <person name="Cuomo C."/>
            <person name="Burger G."/>
            <person name="Gray M.W."/>
            <person name="Holland P.W.H."/>
            <person name="King N."/>
            <person name="Lang F.B.F."/>
            <person name="Roger A.J."/>
            <person name="Ruiz-Trillo I."/>
            <person name="Brown M."/>
            <person name="Walker B."/>
            <person name="Young S."/>
            <person name="Zeng Q."/>
            <person name="Gargeya S."/>
            <person name="Fitzgerald M."/>
            <person name="Haas B."/>
            <person name="Abouelleil A."/>
            <person name="Allen A.W."/>
            <person name="Alvarado L."/>
            <person name="Arachchi H.M."/>
            <person name="Berlin A.M."/>
            <person name="Chapman S.B."/>
            <person name="Gainer-Dewar J."/>
            <person name="Goldberg J."/>
            <person name="Griggs A."/>
            <person name="Gujja S."/>
            <person name="Hansen M."/>
            <person name="Howarth C."/>
            <person name="Imamovic A."/>
            <person name="Ireland A."/>
            <person name="Larimer J."/>
            <person name="McCowan C."/>
            <person name="Murphy C."/>
            <person name="Pearson M."/>
            <person name="Poon T.W."/>
            <person name="Priest M."/>
            <person name="Roberts A."/>
            <person name="Saif S."/>
            <person name="Shea T."/>
            <person name="Sisk P."/>
            <person name="Sykes S."/>
            <person name="Wortman J."/>
            <person name="Nusbaum C."/>
            <person name="Birren B."/>
        </authorList>
    </citation>
    <scope>NUCLEOTIDE SEQUENCE [LARGE SCALE GENOMIC DNA]</scope>
    <source>
        <strain evidence="2">ATCC 38817</strain>
    </source>
</reference>
<dbReference type="OMA" id="CARDTHI"/>
<feature type="region of interest" description="Disordered" evidence="1">
    <location>
        <begin position="350"/>
        <end position="410"/>
    </location>
</feature>
<organism evidence="2">
    <name type="scientific">Fonticula alba</name>
    <name type="common">Slime mold</name>
    <dbReference type="NCBI Taxonomy" id="691883"/>
    <lineage>
        <taxon>Eukaryota</taxon>
        <taxon>Rotosphaerida</taxon>
        <taxon>Fonticulaceae</taxon>
        <taxon>Fonticula</taxon>
    </lineage>
</organism>
<feature type="compositionally biased region" description="Polar residues" evidence="1">
    <location>
        <begin position="737"/>
        <end position="757"/>
    </location>
</feature>
<feature type="region of interest" description="Disordered" evidence="1">
    <location>
        <begin position="923"/>
        <end position="1146"/>
    </location>
</feature>
<feature type="compositionally biased region" description="Polar residues" evidence="1">
    <location>
        <begin position="231"/>
        <end position="255"/>
    </location>
</feature>
<sequence length="1415" mass="141899">MPQATSQPGYPGPAGFPPQHPQHAHSPPVPASSSMPGTFQPPAGPGALQYHASDMMPEVHHGGDMDYLTTGGASYHQGSRSGMHHHHHHHPQQQQQQPPLHYQPSQQQQQQQPSQHHYSQFHQQYPSHHHHPFRPADMHHSSGPGGPGGHEMGSAAEQGVAYYFQDTAGGPGPSSQLMSAGGLAQEGSSPATGPLPPAGQLDASGFHIPDTLVRERAFSTSALSSINVPSNTGQASGLGQQPPSFFSTPLHSTDVVTPPPGHSQLPVGGAGASPLMHKPGAGGAATTFRTPPTYASLHMGRGTGPGTGPQPHPRRSQSPFASGLGSNALRNQRKAQSENNLSAIGLEDARQQAMQQQQQQRVGQTSGAFPSYTNTGPSFSGMAPKAPTTTGHHGSLLAPPSGPVQSKAHSSSPDISLLFSLFSVLDESNGASGDSHTGLEGGPVAISGILPHPGGVLPSSKPLPSSAASGPGQSQSLDQLDAFGGGPGAGGSGYFATRQSQSHLARHSPAEGSPLQAPPGGGSYGGPIGAFGQSSSPSPAPGAGHMTSSASSLSNSSSSSTTSLAFAGSGAGPGYDGFPGGGSAPTVTSFDSMAGGHHPYHQSQVPTMPSSHPPFEGEYGDLEGGHPGSGPGAVFTRQLNDPKRTFPGAPGNQTTVPTDPSSAFPTSSRPNLHRRYSTSYLPSSSGGGAPLGPMNPEGHFDQGGFLAGGSSSSNGRLLDPASARHAAGRSYFPGADFQTQPRAGSNGFLQTGSFSELSHSDPIDSQYAAQQHSGQHYSSTGGVGYAGFPDQPSVEGDSSVPGYHASVPFDLAGAAPPGAGPRHVPAGQSHSASHSPRHFPSSGGMHPSQQPHPHHFHAQPQSQPQQQAPHHHQMQQPMLLHPQQQQQQQQQQPLHHAQFLSHSPAFEASSLLMDGLTSATVPGQHELLPAGEGGPDGGPDGGSSFRSRSGSVSQPMPPNDSSAMGDSTTGPSSASLPPSDKSSPGTGPVASPSGGLSSKRKAPAKSAARSSGSSPMSEPASPPAKGSPQSTPITKGNGTTEQRAAPAATSKRKATAPSAGTPSKADEMADSSADLLLSPTRPSSSSSQSDDMLLDEAGTGSGTEASAEEKAPASDTATTAAAAAAAAASSKSAPGTAGSKKPNRSAAWPQLSINLPASSKSLGNFMLLQPSGGLAPGGGLANGTSPSLASGIGTPSFLSQTPSDFSLMADLLPPMSPMGGPGARSTLLIPNSANLGGGGSSGILHHQHLHHLHLPGTGGVGGGGHSGLSTPSLLAGSGMGSGTGNLNSDTAAALPASPMDAQFFLNYSQPGGGLSSPGIVGSPMSGFGGVAMALSVGANSPGLMLSSGTGANGVHPPGTPSHLGMFAFSTGTGTGAAHLSSLSPGFHHHAVVGTGLDSVDMMETPGDFAEPAATS</sequence>
<protein>
    <submittedName>
        <fullName evidence="2">Uncharacterized protein</fullName>
    </submittedName>
</protein>
<feature type="compositionally biased region" description="Low complexity" evidence="1">
    <location>
        <begin position="858"/>
        <end position="896"/>
    </location>
</feature>
<evidence type="ECO:0000256" key="1">
    <source>
        <dbReference type="SAM" id="MobiDB-lite"/>
    </source>
</evidence>
<feature type="compositionally biased region" description="Low complexity" evidence="1">
    <location>
        <begin position="942"/>
        <end position="953"/>
    </location>
</feature>
<feature type="region of interest" description="Disordered" evidence="1">
    <location>
        <begin position="429"/>
        <end position="564"/>
    </location>
</feature>
<feature type="compositionally biased region" description="Low complexity" evidence="1">
    <location>
        <begin position="92"/>
        <end position="126"/>
    </location>
</feature>
<proteinExistence type="predicted"/>
<dbReference type="RefSeq" id="XP_009494550.1">
    <property type="nucleotide sequence ID" value="XM_009496275.1"/>
</dbReference>
<evidence type="ECO:0000313" key="2">
    <source>
        <dbReference type="EMBL" id="KCV71427.1"/>
    </source>
</evidence>
<feature type="region of interest" description="Disordered" evidence="1">
    <location>
        <begin position="231"/>
        <end position="338"/>
    </location>
</feature>
<feature type="compositionally biased region" description="Gly residues" evidence="1">
    <location>
        <begin position="519"/>
        <end position="529"/>
    </location>
</feature>
<dbReference type="STRING" id="691883.A0A058ZDB3"/>
<feature type="compositionally biased region" description="Basic residues" evidence="1">
    <location>
        <begin position="82"/>
        <end position="91"/>
    </location>
</feature>
<feature type="compositionally biased region" description="Low complexity" evidence="1">
    <location>
        <begin position="1004"/>
        <end position="1019"/>
    </location>
</feature>
<feature type="compositionally biased region" description="Gly residues" evidence="1">
    <location>
        <begin position="483"/>
        <end position="493"/>
    </location>
</feature>
<dbReference type="Proteomes" id="UP000030693">
    <property type="component" value="Unassembled WGS sequence"/>
</dbReference>
<feature type="compositionally biased region" description="Polar residues" evidence="1">
    <location>
        <begin position="651"/>
        <end position="670"/>
    </location>
</feature>
<feature type="compositionally biased region" description="Pro residues" evidence="1">
    <location>
        <begin position="10"/>
        <end position="20"/>
    </location>
</feature>
<dbReference type="GeneID" id="20527100"/>
<feature type="region of interest" description="Disordered" evidence="1">
    <location>
        <begin position="1"/>
        <end position="204"/>
    </location>
</feature>
<accession>A0A058ZDB3</accession>
<dbReference type="EMBL" id="KB932203">
    <property type="protein sequence ID" value="KCV71427.1"/>
    <property type="molecule type" value="Genomic_DNA"/>
</dbReference>
<feature type="compositionally biased region" description="Low complexity" evidence="1">
    <location>
        <begin position="1074"/>
        <end position="1091"/>
    </location>
</feature>
<feature type="compositionally biased region" description="Low complexity" evidence="1">
    <location>
        <begin position="1113"/>
        <end position="1140"/>
    </location>
</feature>
<name>A0A058ZDB3_FONAL</name>
<feature type="compositionally biased region" description="Low complexity" evidence="1">
    <location>
        <begin position="530"/>
        <end position="564"/>
    </location>
</feature>
<feature type="compositionally biased region" description="Low complexity" evidence="1">
    <location>
        <begin position="351"/>
        <end position="361"/>
    </location>
</feature>
<feature type="compositionally biased region" description="Low complexity" evidence="1">
    <location>
        <begin position="971"/>
        <end position="984"/>
    </location>
</feature>
<keyword evidence="3" id="KW-1185">Reference proteome</keyword>
<feature type="compositionally biased region" description="Polar residues" evidence="1">
    <location>
        <begin position="767"/>
        <end position="780"/>
    </location>
</feature>
<feature type="compositionally biased region" description="Polar residues" evidence="1">
    <location>
        <begin position="316"/>
        <end position="330"/>
    </location>
</feature>
<evidence type="ECO:0000313" key="3">
    <source>
        <dbReference type="Proteomes" id="UP000030693"/>
    </source>
</evidence>
<feature type="compositionally biased region" description="Gly residues" evidence="1">
    <location>
        <begin position="931"/>
        <end position="941"/>
    </location>
</feature>
<feature type="region of interest" description="Disordered" evidence="1">
    <location>
        <begin position="577"/>
        <end position="896"/>
    </location>
</feature>
<feature type="compositionally biased region" description="Low complexity" evidence="1">
    <location>
        <begin position="812"/>
        <end position="827"/>
    </location>
</feature>